<evidence type="ECO:0000256" key="1">
    <source>
        <dbReference type="ARBA" id="ARBA00004948"/>
    </source>
</evidence>
<evidence type="ECO:0000259" key="3">
    <source>
        <dbReference type="Pfam" id="PF02581"/>
    </source>
</evidence>
<evidence type="ECO:0000256" key="2">
    <source>
        <dbReference type="ARBA" id="ARBA00022977"/>
    </source>
</evidence>
<sequence length="208" mass="22721">MVPKLHAVSTGKQPLEQLLKIIRDIEPYVGAIHIREKERTARELEVLIGDLKKEVPASKLIVNDRVDVAFAAQVKGVHLAYHSLSAQGVKAHFQQLIVGKSVHSVKEAKEAEQSGVDYVIYGHIYPSQSKLGQTPRGLEQLKQVVDSVQIPVIAIGGVMPCNVREVLSTGAHGVAVMAGVFKDENPLQAAKEYGEQLRKWSDTYGGTL</sequence>
<dbReference type="Proteomes" id="UP000053681">
    <property type="component" value="Unassembled WGS sequence"/>
</dbReference>
<gene>
    <name evidence="4" type="ORF">AS180_06310</name>
</gene>
<dbReference type="SUPFAM" id="SSF51391">
    <property type="entry name" value="Thiamin phosphate synthase"/>
    <property type="match status" value="1"/>
</dbReference>
<dbReference type="Gene3D" id="3.20.20.70">
    <property type="entry name" value="Aldolase class I"/>
    <property type="match status" value="1"/>
</dbReference>
<dbReference type="GO" id="GO:0004789">
    <property type="term" value="F:thiamine-phosphate diphosphorylase activity"/>
    <property type="evidence" value="ECO:0007669"/>
    <property type="project" value="TreeGrafter"/>
</dbReference>
<dbReference type="GO" id="GO:0005737">
    <property type="term" value="C:cytoplasm"/>
    <property type="evidence" value="ECO:0007669"/>
    <property type="project" value="TreeGrafter"/>
</dbReference>
<dbReference type="InterPro" id="IPR013785">
    <property type="entry name" value="Aldolase_TIM"/>
</dbReference>
<name>A0A0V8JNX4_9BACI</name>
<comment type="caution">
    <text evidence="4">The sequence shown here is derived from an EMBL/GenBank/DDBJ whole genome shotgun (WGS) entry which is preliminary data.</text>
</comment>
<accession>A0A0V8JNX4</accession>
<keyword evidence="2" id="KW-0784">Thiamine biosynthesis</keyword>
<proteinExistence type="predicted"/>
<dbReference type="PANTHER" id="PTHR20857">
    <property type="entry name" value="THIAMINE-PHOSPHATE PYROPHOSPHORYLASE"/>
    <property type="match status" value="1"/>
</dbReference>
<evidence type="ECO:0000313" key="4">
    <source>
        <dbReference type="EMBL" id="KSU88750.1"/>
    </source>
</evidence>
<protein>
    <submittedName>
        <fullName evidence="4">Transcriptional regulator</fullName>
    </submittedName>
</protein>
<dbReference type="InterPro" id="IPR022998">
    <property type="entry name" value="ThiamineP_synth_TenI"/>
</dbReference>
<dbReference type="Pfam" id="PF02581">
    <property type="entry name" value="TMP-TENI"/>
    <property type="match status" value="1"/>
</dbReference>
<organism evidence="4 5">
    <name type="scientific">Priestia veravalensis</name>
    <dbReference type="NCBI Taxonomy" id="1414648"/>
    <lineage>
        <taxon>Bacteria</taxon>
        <taxon>Bacillati</taxon>
        <taxon>Bacillota</taxon>
        <taxon>Bacilli</taxon>
        <taxon>Bacillales</taxon>
        <taxon>Bacillaceae</taxon>
        <taxon>Priestia</taxon>
    </lineage>
</organism>
<dbReference type="RefSeq" id="WP_025907819.1">
    <property type="nucleotide sequence ID" value="NZ_KQ758635.1"/>
</dbReference>
<dbReference type="InterPro" id="IPR036206">
    <property type="entry name" value="ThiamineP_synth_sf"/>
</dbReference>
<comment type="pathway">
    <text evidence="1">Cofactor biosynthesis; thiamine diphosphate biosynthesis.</text>
</comment>
<reference evidence="4 5" key="1">
    <citation type="submission" date="2015-11" db="EMBL/GenBank/DDBJ databases">
        <title>Bacillus caseinolyticus sp nov.</title>
        <authorList>
            <person name="Dastager S.G."/>
            <person name="Mawlankar R."/>
        </authorList>
    </citation>
    <scope>NUCLEOTIDE SEQUENCE [LARGE SCALE GENOMIC DNA]</scope>
    <source>
        <strain evidence="4 5">SGD-V-76</strain>
    </source>
</reference>
<dbReference type="GeneID" id="93681007"/>
<dbReference type="GO" id="GO:0009228">
    <property type="term" value="P:thiamine biosynthetic process"/>
    <property type="evidence" value="ECO:0007669"/>
    <property type="project" value="UniProtKB-KW"/>
</dbReference>
<dbReference type="NCBIfam" id="NF005819">
    <property type="entry name" value="PRK07695.1"/>
    <property type="match status" value="1"/>
</dbReference>
<feature type="domain" description="Thiamine phosphate synthase/TenI" evidence="3">
    <location>
        <begin position="16"/>
        <end position="179"/>
    </location>
</feature>
<keyword evidence="5" id="KW-1185">Reference proteome</keyword>
<dbReference type="AlphaFoldDB" id="A0A0V8JNX4"/>
<evidence type="ECO:0000313" key="5">
    <source>
        <dbReference type="Proteomes" id="UP000053681"/>
    </source>
</evidence>
<dbReference type="CDD" id="cd00564">
    <property type="entry name" value="TMP_TenI"/>
    <property type="match status" value="1"/>
</dbReference>
<dbReference type="PANTHER" id="PTHR20857:SF22">
    <property type="entry name" value="THIAZOLE TAUTOMERASE"/>
    <property type="match status" value="1"/>
</dbReference>
<dbReference type="EMBL" id="LNQP01000016">
    <property type="protein sequence ID" value="KSU88750.1"/>
    <property type="molecule type" value="Genomic_DNA"/>
</dbReference>